<protein>
    <submittedName>
        <fullName evidence="7">Sigma-70 family RNA polymerase sigma factor</fullName>
    </submittedName>
</protein>
<evidence type="ECO:0000313" key="8">
    <source>
        <dbReference type="Proteomes" id="UP000548632"/>
    </source>
</evidence>
<keyword evidence="4" id="KW-0804">Transcription</keyword>
<dbReference type="SUPFAM" id="SSF88946">
    <property type="entry name" value="Sigma2 domain of RNA polymerase sigma factors"/>
    <property type="match status" value="1"/>
</dbReference>
<dbReference type="InterPro" id="IPR007627">
    <property type="entry name" value="RNA_pol_sigma70_r2"/>
</dbReference>
<evidence type="ECO:0000313" key="7">
    <source>
        <dbReference type="EMBL" id="MBB1126213.1"/>
    </source>
</evidence>
<feature type="domain" description="RNA polymerase sigma-70 region 2" evidence="5">
    <location>
        <begin position="17"/>
        <end position="78"/>
    </location>
</feature>
<reference evidence="7 8" key="1">
    <citation type="journal article" date="2020" name="Arch. Microbiol.">
        <title>The genome sequence of the giant phototrophic gammaproteobacterium Thiospirillum jenense gives insight into its physiological properties and phylogenetic relationships.</title>
        <authorList>
            <person name="Imhoff J.F."/>
            <person name="Meyer T.E."/>
            <person name="Kyndt J.A."/>
        </authorList>
    </citation>
    <scope>NUCLEOTIDE SEQUENCE [LARGE SCALE GENOMIC DNA]</scope>
    <source>
        <strain evidence="7 8">DSM 216</strain>
    </source>
</reference>
<dbReference type="PANTHER" id="PTHR43133:SF62">
    <property type="entry name" value="RNA POLYMERASE SIGMA FACTOR SIGZ"/>
    <property type="match status" value="1"/>
</dbReference>
<sequence>MIQSPPLCLLTAWSTQAPSLQRYLRHRLSEPADVEDVLHDTFINALQQGRGFCAIQQPRAWLFQITRNLLVDRQRQRRPMLPLFDELPDIFNHQRPPVDDLAHCLPTVFTQLSTADQFALTFCDLEGHPQQLLAERLGLSLSAVKSRIQRARVRLKQQLIRQCGVRFDTSGRVCCFNQSVFCAVITPPYYTN</sequence>
<evidence type="ECO:0000259" key="5">
    <source>
        <dbReference type="Pfam" id="PF04542"/>
    </source>
</evidence>
<comment type="similarity">
    <text evidence="1">Belongs to the sigma-70 factor family. ECF subfamily.</text>
</comment>
<evidence type="ECO:0000259" key="6">
    <source>
        <dbReference type="Pfam" id="PF08281"/>
    </source>
</evidence>
<dbReference type="InterPro" id="IPR014284">
    <property type="entry name" value="RNA_pol_sigma-70_dom"/>
</dbReference>
<dbReference type="InterPro" id="IPR039425">
    <property type="entry name" value="RNA_pol_sigma-70-like"/>
</dbReference>
<dbReference type="PANTHER" id="PTHR43133">
    <property type="entry name" value="RNA POLYMERASE ECF-TYPE SIGMA FACTO"/>
    <property type="match status" value="1"/>
</dbReference>
<dbReference type="InterPro" id="IPR036388">
    <property type="entry name" value="WH-like_DNA-bd_sf"/>
</dbReference>
<dbReference type="Gene3D" id="1.10.10.10">
    <property type="entry name" value="Winged helix-like DNA-binding domain superfamily/Winged helix DNA-binding domain"/>
    <property type="match status" value="1"/>
</dbReference>
<evidence type="ECO:0000256" key="1">
    <source>
        <dbReference type="ARBA" id="ARBA00010641"/>
    </source>
</evidence>
<dbReference type="GO" id="GO:0016987">
    <property type="term" value="F:sigma factor activity"/>
    <property type="evidence" value="ECO:0007669"/>
    <property type="project" value="UniProtKB-KW"/>
</dbReference>
<comment type="caution">
    <text evidence="7">The sequence shown here is derived from an EMBL/GenBank/DDBJ whole genome shotgun (WGS) entry which is preliminary data.</text>
</comment>
<dbReference type="InterPro" id="IPR013324">
    <property type="entry name" value="RNA_pol_sigma_r3/r4-like"/>
</dbReference>
<organism evidence="7 8">
    <name type="scientific">Thiospirillum jenense</name>
    <dbReference type="NCBI Taxonomy" id="1653858"/>
    <lineage>
        <taxon>Bacteria</taxon>
        <taxon>Pseudomonadati</taxon>
        <taxon>Pseudomonadota</taxon>
        <taxon>Gammaproteobacteria</taxon>
        <taxon>Chromatiales</taxon>
        <taxon>Chromatiaceae</taxon>
        <taxon>Thiospirillum</taxon>
    </lineage>
</organism>
<keyword evidence="8" id="KW-1185">Reference proteome</keyword>
<dbReference type="AlphaFoldDB" id="A0A839HB05"/>
<dbReference type="RefSeq" id="WP_182583842.1">
    <property type="nucleotide sequence ID" value="NZ_JABVCQ010000015.1"/>
</dbReference>
<gene>
    <name evidence="7" type="ORF">HUK38_08215</name>
</gene>
<dbReference type="GO" id="GO:0006352">
    <property type="term" value="P:DNA-templated transcription initiation"/>
    <property type="evidence" value="ECO:0007669"/>
    <property type="project" value="InterPro"/>
</dbReference>
<dbReference type="InterPro" id="IPR013325">
    <property type="entry name" value="RNA_pol_sigma_r2"/>
</dbReference>
<name>A0A839HB05_9GAMM</name>
<evidence type="ECO:0000256" key="4">
    <source>
        <dbReference type="ARBA" id="ARBA00023163"/>
    </source>
</evidence>
<dbReference type="Pfam" id="PF04542">
    <property type="entry name" value="Sigma70_r2"/>
    <property type="match status" value="1"/>
</dbReference>
<feature type="domain" description="RNA polymerase sigma factor 70 region 4 type 2" evidence="6">
    <location>
        <begin position="104"/>
        <end position="155"/>
    </location>
</feature>
<dbReference type="NCBIfam" id="TIGR02937">
    <property type="entry name" value="sigma70-ECF"/>
    <property type="match status" value="1"/>
</dbReference>
<dbReference type="GO" id="GO:0003677">
    <property type="term" value="F:DNA binding"/>
    <property type="evidence" value="ECO:0007669"/>
    <property type="project" value="InterPro"/>
</dbReference>
<evidence type="ECO:0000256" key="2">
    <source>
        <dbReference type="ARBA" id="ARBA00023015"/>
    </source>
</evidence>
<keyword evidence="3" id="KW-0731">Sigma factor</keyword>
<dbReference type="Gene3D" id="1.10.1740.10">
    <property type="match status" value="1"/>
</dbReference>
<accession>A0A839HB05</accession>
<dbReference type="InterPro" id="IPR013249">
    <property type="entry name" value="RNA_pol_sigma70_r4_t2"/>
</dbReference>
<dbReference type="EMBL" id="JABVCQ010000015">
    <property type="protein sequence ID" value="MBB1126213.1"/>
    <property type="molecule type" value="Genomic_DNA"/>
</dbReference>
<dbReference type="Proteomes" id="UP000548632">
    <property type="component" value="Unassembled WGS sequence"/>
</dbReference>
<dbReference type="Pfam" id="PF08281">
    <property type="entry name" value="Sigma70_r4_2"/>
    <property type="match status" value="1"/>
</dbReference>
<proteinExistence type="inferred from homology"/>
<dbReference type="SUPFAM" id="SSF88659">
    <property type="entry name" value="Sigma3 and sigma4 domains of RNA polymerase sigma factors"/>
    <property type="match status" value="1"/>
</dbReference>
<keyword evidence="2" id="KW-0805">Transcription regulation</keyword>
<evidence type="ECO:0000256" key="3">
    <source>
        <dbReference type="ARBA" id="ARBA00023082"/>
    </source>
</evidence>